<evidence type="ECO:0000313" key="15">
    <source>
        <dbReference type="Proteomes" id="UP000198729"/>
    </source>
</evidence>
<evidence type="ECO:0000256" key="1">
    <source>
        <dbReference type="ARBA" id="ARBA00004496"/>
    </source>
</evidence>
<comment type="subunit">
    <text evidence="3 13">Monomer.</text>
</comment>
<keyword evidence="4 13" id="KW-0963">Cytoplasm</keyword>
<sequence length="350" mass="39084">MRTSPSMQTTEFDYHLPAELIAQFPLEKRTASRMLYVDPAGPVIRGDHFTQLPDYLRVNDLLILNDTRVIKARLHGVKQSGGKVEVMIERVLDDHRVLAMIRASHAPAIGSILLLEQEVSVMVEARQQSLYVLSFPEDRVLDELLERYGRLPLPPYIERAATAIDENRYQTVFAHVNGAVAAPTAGLHFDEIMLTSLQQQGINIAYVTLHVGAGTFQPVKTEMVEEHVMHAERYHISAETIDAIERCHAQGGRVLAVGTTCLRALEACAQANHGELLAGSGETRLFIAPGFDFQIVDRLLTNFHLPRSTLLMLVSAFAGMDTIRHAYQYAIAARYRFFSYGDAMLLEKSA</sequence>
<dbReference type="InterPro" id="IPR042119">
    <property type="entry name" value="QueA_dom2"/>
</dbReference>
<evidence type="ECO:0000256" key="11">
    <source>
        <dbReference type="ARBA" id="ARBA00069325"/>
    </source>
</evidence>
<keyword evidence="14" id="KW-0413">Isomerase</keyword>
<dbReference type="NCBIfam" id="TIGR00113">
    <property type="entry name" value="queA"/>
    <property type="match status" value="1"/>
</dbReference>
<evidence type="ECO:0000256" key="6">
    <source>
        <dbReference type="ARBA" id="ARBA00022691"/>
    </source>
</evidence>
<evidence type="ECO:0000256" key="13">
    <source>
        <dbReference type="HAMAP-Rule" id="MF_00113"/>
    </source>
</evidence>
<evidence type="ECO:0000256" key="12">
    <source>
        <dbReference type="ARBA" id="ARBA00076160"/>
    </source>
</evidence>
<organism evidence="14 15">
    <name type="scientific">Nitrosomonas mobilis</name>
    <dbReference type="NCBI Taxonomy" id="51642"/>
    <lineage>
        <taxon>Bacteria</taxon>
        <taxon>Pseudomonadati</taxon>
        <taxon>Pseudomonadota</taxon>
        <taxon>Betaproteobacteria</taxon>
        <taxon>Nitrosomonadales</taxon>
        <taxon>Nitrosomonadaceae</taxon>
        <taxon>Nitrosomonas</taxon>
    </lineage>
</organism>
<evidence type="ECO:0000256" key="5">
    <source>
        <dbReference type="ARBA" id="ARBA00022679"/>
    </source>
</evidence>
<comment type="catalytic activity">
    <reaction evidence="8 13">
        <text>7-aminomethyl-7-carbaguanosine(34) in tRNA + S-adenosyl-L-methionine = epoxyqueuosine(34) in tRNA + adenine + L-methionine + 2 H(+)</text>
        <dbReference type="Rhea" id="RHEA:32155"/>
        <dbReference type="Rhea" id="RHEA-COMP:10342"/>
        <dbReference type="Rhea" id="RHEA-COMP:18582"/>
        <dbReference type="ChEBI" id="CHEBI:15378"/>
        <dbReference type="ChEBI" id="CHEBI:16708"/>
        <dbReference type="ChEBI" id="CHEBI:57844"/>
        <dbReference type="ChEBI" id="CHEBI:59789"/>
        <dbReference type="ChEBI" id="CHEBI:82833"/>
        <dbReference type="ChEBI" id="CHEBI:194443"/>
        <dbReference type="EC" id="2.4.99.17"/>
    </reaction>
</comment>
<evidence type="ECO:0000313" key="14">
    <source>
        <dbReference type="EMBL" id="SCZ85268.1"/>
    </source>
</evidence>
<dbReference type="Gene3D" id="2.40.10.240">
    <property type="entry name" value="QueA-like"/>
    <property type="match status" value="1"/>
</dbReference>
<reference evidence="14 15" key="1">
    <citation type="submission" date="2016-10" db="EMBL/GenBank/DDBJ databases">
        <authorList>
            <person name="de Groot N.N."/>
        </authorList>
    </citation>
    <scope>NUCLEOTIDE SEQUENCE [LARGE SCALE GENOMIC DNA]</scope>
    <source>
        <strain evidence="14">1</strain>
    </source>
</reference>
<dbReference type="InterPro" id="IPR003699">
    <property type="entry name" value="QueA"/>
</dbReference>
<name>A0A1G5SDT6_9PROT</name>
<comment type="subcellular location">
    <subcellularLocation>
        <location evidence="1 13">Cytoplasm</location>
    </subcellularLocation>
</comment>
<evidence type="ECO:0000256" key="7">
    <source>
        <dbReference type="ARBA" id="ARBA00022785"/>
    </source>
</evidence>
<dbReference type="Proteomes" id="UP000198729">
    <property type="component" value="Unassembled WGS sequence"/>
</dbReference>
<accession>A0A1G5SDT6</accession>
<dbReference type="UniPathway" id="UPA00392"/>
<comment type="pathway">
    <text evidence="2 13">tRNA modification; tRNA-queuosine biosynthesis.</text>
</comment>
<dbReference type="NCBIfam" id="NF001140">
    <property type="entry name" value="PRK00147.1"/>
    <property type="match status" value="1"/>
</dbReference>
<evidence type="ECO:0000256" key="3">
    <source>
        <dbReference type="ARBA" id="ARBA00011245"/>
    </source>
</evidence>
<dbReference type="GO" id="GO:0051075">
    <property type="term" value="F:S-adenosylmethionine:tRNA ribosyltransferase-isomerase activity"/>
    <property type="evidence" value="ECO:0007669"/>
    <property type="project" value="UniProtKB-EC"/>
</dbReference>
<dbReference type="Pfam" id="PF02547">
    <property type="entry name" value="Queuosine_synth"/>
    <property type="match status" value="1"/>
</dbReference>
<dbReference type="PANTHER" id="PTHR30307">
    <property type="entry name" value="S-ADENOSYLMETHIONINE:TRNA RIBOSYLTRANSFERASE-ISOMERASE"/>
    <property type="match status" value="1"/>
</dbReference>
<dbReference type="GO" id="GO:0005737">
    <property type="term" value="C:cytoplasm"/>
    <property type="evidence" value="ECO:0007669"/>
    <property type="project" value="UniProtKB-SubCell"/>
</dbReference>
<evidence type="ECO:0000256" key="4">
    <source>
        <dbReference type="ARBA" id="ARBA00022490"/>
    </source>
</evidence>
<dbReference type="InterPro" id="IPR042118">
    <property type="entry name" value="QueA_dom1"/>
</dbReference>
<comment type="function">
    <text evidence="13">Transfers and isomerizes the ribose moiety from AdoMet to the 7-aminomethyl group of 7-deazaguanine (preQ1-tRNA) to give epoxyqueuosine (oQ-tRNA).</text>
</comment>
<evidence type="ECO:0000256" key="8">
    <source>
        <dbReference type="ARBA" id="ARBA00052751"/>
    </source>
</evidence>
<gene>
    <name evidence="13 14" type="primary">queA</name>
    <name evidence="14" type="ORF">NSMM_370047</name>
</gene>
<dbReference type="AlphaFoldDB" id="A0A1G5SDT6"/>
<dbReference type="HAMAP" id="MF_00113">
    <property type="entry name" value="QueA"/>
    <property type="match status" value="1"/>
</dbReference>
<dbReference type="GO" id="GO:0008616">
    <property type="term" value="P:tRNA queuosine(34) biosynthetic process"/>
    <property type="evidence" value="ECO:0007669"/>
    <property type="project" value="UniProtKB-UniRule"/>
</dbReference>
<dbReference type="InterPro" id="IPR036100">
    <property type="entry name" value="QueA_sf"/>
</dbReference>
<comment type="similarity">
    <text evidence="9 13">Belongs to the QueA family.</text>
</comment>
<dbReference type="SUPFAM" id="SSF111337">
    <property type="entry name" value="QueA-like"/>
    <property type="match status" value="1"/>
</dbReference>
<keyword evidence="6 13" id="KW-0949">S-adenosyl-L-methionine</keyword>
<proteinExistence type="inferred from homology"/>
<evidence type="ECO:0000256" key="2">
    <source>
        <dbReference type="ARBA" id="ARBA00004691"/>
    </source>
</evidence>
<evidence type="ECO:0000256" key="10">
    <source>
        <dbReference type="ARBA" id="ARBA00066503"/>
    </source>
</evidence>
<dbReference type="PANTHER" id="PTHR30307:SF0">
    <property type="entry name" value="S-ADENOSYLMETHIONINE:TRNA RIBOSYLTRANSFERASE-ISOMERASE"/>
    <property type="match status" value="1"/>
</dbReference>
<keyword evidence="5 13" id="KW-0808">Transferase</keyword>
<dbReference type="EC" id="2.4.99.17" evidence="10 13"/>
<keyword evidence="15" id="KW-1185">Reference proteome</keyword>
<protein>
    <recommendedName>
        <fullName evidence="11 13">S-adenosylmethionine:tRNA ribosyltransferase-isomerase</fullName>
        <ecNumber evidence="10 13">2.4.99.17</ecNumber>
    </recommendedName>
    <alternativeName>
        <fullName evidence="12 13">Queuosine biosynthesis protein QueA</fullName>
    </alternativeName>
</protein>
<dbReference type="STRING" id="51642.NSMM_370047"/>
<dbReference type="Gene3D" id="3.40.1780.10">
    <property type="entry name" value="QueA-like"/>
    <property type="match status" value="1"/>
</dbReference>
<evidence type="ECO:0000256" key="9">
    <source>
        <dbReference type="ARBA" id="ARBA00061210"/>
    </source>
</evidence>
<dbReference type="EMBL" id="FMWO01000044">
    <property type="protein sequence ID" value="SCZ85268.1"/>
    <property type="molecule type" value="Genomic_DNA"/>
</dbReference>
<dbReference type="FunFam" id="3.40.1780.10:FF:000001">
    <property type="entry name" value="S-adenosylmethionine:tRNA ribosyltransferase-isomerase"/>
    <property type="match status" value="1"/>
</dbReference>
<keyword evidence="7 13" id="KW-0671">Queuosine biosynthesis</keyword>